<keyword evidence="2" id="KW-1185">Reference proteome</keyword>
<comment type="caution">
    <text evidence="1">The sequence shown here is derived from an EMBL/GenBank/DDBJ whole genome shotgun (WGS) entry which is preliminary data.</text>
</comment>
<name>A0A9Q0I742_9TELE</name>
<reference evidence="1" key="1">
    <citation type="submission" date="2022-07" db="EMBL/GenBank/DDBJ databases">
        <title>Chromosome-level genome of Muraenolepis orangiensis.</title>
        <authorList>
            <person name="Kim J."/>
        </authorList>
    </citation>
    <scope>NUCLEOTIDE SEQUENCE</scope>
    <source>
        <strain evidence="1">KU_S4_2022</strain>
        <tissue evidence="1">Muscle</tissue>
    </source>
</reference>
<organism evidence="1 2">
    <name type="scientific">Muraenolepis orangiensis</name>
    <name type="common">Patagonian moray cod</name>
    <dbReference type="NCBI Taxonomy" id="630683"/>
    <lineage>
        <taxon>Eukaryota</taxon>
        <taxon>Metazoa</taxon>
        <taxon>Chordata</taxon>
        <taxon>Craniata</taxon>
        <taxon>Vertebrata</taxon>
        <taxon>Euteleostomi</taxon>
        <taxon>Actinopterygii</taxon>
        <taxon>Neopterygii</taxon>
        <taxon>Teleostei</taxon>
        <taxon>Neoteleostei</taxon>
        <taxon>Acanthomorphata</taxon>
        <taxon>Zeiogadaria</taxon>
        <taxon>Gadariae</taxon>
        <taxon>Gadiformes</taxon>
        <taxon>Muraenolepidoidei</taxon>
        <taxon>Muraenolepididae</taxon>
        <taxon>Muraenolepis</taxon>
    </lineage>
</organism>
<dbReference type="OrthoDB" id="4369127at2759"/>
<proteinExistence type="predicted"/>
<evidence type="ECO:0000313" key="2">
    <source>
        <dbReference type="Proteomes" id="UP001148018"/>
    </source>
</evidence>
<accession>A0A9Q0I742</accession>
<sequence>MPDQVRGCNKIQDHWDHRIYRVVRHPEEMGVVYSVVPVNQDGQGRQIHRTEMRQALVPENMPGNGPGHIVPLCGLLANAHSGVLHLYCLQAYGYRPSYLPSGPLGPTLLDGESSET</sequence>
<dbReference type="Proteomes" id="UP001148018">
    <property type="component" value="Unassembled WGS sequence"/>
</dbReference>
<evidence type="ECO:0000313" key="1">
    <source>
        <dbReference type="EMBL" id="KAJ3586031.1"/>
    </source>
</evidence>
<dbReference type="EMBL" id="JANIIK010000117">
    <property type="protein sequence ID" value="KAJ3586031.1"/>
    <property type="molecule type" value="Genomic_DNA"/>
</dbReference>
<gene>
    <name evidence="1" type="ORF">NHX12_012433</name>
</gene>
<protein>
    <submittedName>
        <fullName evidence="1">Uncharacterized protein</fullName>
    </submittedName>
</protein>
<dbReference type="AlphaFoldDB" id="A0A9Q0I742"/>